<accession>H6LA99</accession>
<dbReference type="Pfam" id="PF13429">
    <property type="entry name" value="TPR_15"/>
    <property type="match status" value="1"/>
</dbReference>
<name>H6LA99_SAPGL</name>
<dbReference type="STRING" id="984262.SGRA_1649"/>
<dbReference type="RefSeq" id="WP_015692019.1">
    <property type="nucleotide sequence ID" value="NC_016940.1"/>
</dbReference>
<keyword evidence="1" id="KW-0802">TPR repeat</keyword>
<dbReference type="GO" id="GO:0032991">
    <property type="term" value="C:protein-containing complex"/>
    <property type="evidence" value="ECO:0007669"/>
    <property type="project" value="UniProtKB-ARBA"/>
</dbReference>
<sequence>MQAFDYNEGEGQDFRMILRRYEGMLAKGELQFLDLESFLRLLEHYEAQGKWEQAFLTLEHALRQHAFSGQLYLFGVQLSLEVDRLWEAERYLEQAKLYEPSSMEVRFFEVEILQQRGHYKQAYRLLEQIMTEAKGADRLEALLMQAVIHEQQERYDKSFELLAELLREDPHHELAYNRIWLAMELGELYTEGAELHQELTDLDPYAPWAWYNLGHAYKKMGLYEKALEAYDYAIVIAEKMEFAYRDYIPLLMHLKQLDRLAGVLADFEANFPQYPQDLGMWKGQLLQLQGQYAQAQQQFLSLLEEEKAPNTFYLLGVSYAAQGKWLAALDAFEQAFKLADYEERFLLAMAETHNQLNQEEAARNCFQQAAELAPHSPLVWRSYLEFLIDEGDYEQAWLALQSAQLESSSDVYDWVAVLLLWQLGQKQAASEQLIMALSTKAWSKHLLFELEPDMEKDEAFMSWWGSHLD</sequence>
<dbReference type="KEGG" id="sgn:SGRA_1649"/>
<dbReference type="Pfam" id="PF00515">
    <property type="entry name" value="TPR_1"/>
    <property type="match status" value="1"/>
</dbReference>
<dbReference type="InterPro" id="IPR019734">
    <property type="entry name" value="TPR_rpt"/>
</dbReference>
<evidence type="ECO:0000313" key="3">
    <source>
        <dbReference type="Proteomes" id="UP000007519"/>
    </source>
</evidence>
<dbReference type="OrthoDB" id="9803982at2"/>
<dbReference type="Gene3D" id="1.25.40.10">
    <property type="entry name" value="Tetratricopeptide repeat domain"/>
    <property type="match status" value="3"/>
</dbReference>
<feature type="repeat" description="TPR" evidence="1">
    <location>
        <begin position="309"/>
        <end position="342"/>
    </location>
</feature>
<dbReference type="GO" id="GO:0005737">
    <property type="term" value="C:cytoplasm"/>
    <property type="evidence" value="ECO:0007669"/>
    <property type="project" value="UniProtKB-ARBA"/>
</dbReference>
<proteinExistence type="predicted"/>
<dbReference type="PROSITE" id="PS50005">
    <property type="entry name" value="TPR"/>
    <property type="match status" value="3"/>
</dbReference>
<dbReference type="PANTHER" id="PTHR12558">
    <property type="entry name" value="CELL DIVISION CYCLE 16,23,27"/>
    <property type="match status" value="1"/>
</dbReference>
<gene>
    <name evidence="2" type="ordered locus">SGRA_1649</name>
</gene>
<organism evidence="2 3">
    <name type="scientific">Saprospira grandis (strain Lewin)</name>
    <dbReference type="NCBI Taxonomy" id="984262"/>
    <lineage>
        <taxon>Bacteria</taxon>
        <taxon>Pseudomonadati</taxon>
        <taxon>Bacteroidota</taxon>
        <taxon>Saprospiria</taxon>
        <taxon>Saprospirales</taxon>
        <taxon>Saprospiraceae</taxon>
        <taxon>Saprospira</taxon>
    </lineage>
</organism>
<reference evidence="2 3" key="1">
    <citation type="journal article" date="2012" name="Stand. Genomic Sci.">
        <title>Complete genome sequencing and analysis of Saprospira grandis str. Lewin, a predatory marine bacterium.</title>
        <authorList>
            <person name="Saw J.H."/>
            <person name="Yuryev A."/>
            <person name="Kanbe M."/>
            <person name="Hou S."/>
            <person name="Young A.G."/>
            <person name="Aizawa S."/>
            <person name="Alam M."/>
        </authorList>
    </citation>
    <scope>NUCLEOTIDE SEQUENCE [LARGE SCALE GENOMIC DNA]</scope>
    <source>
        <strain evidence="2 3">Lewin</strain>
    </source>
</reference>
<dbReference type="eggNOG" id="COG0457">
    <property type="taxonomic scope" value="Bacteria"/>
</dbReference>
<dbReference type="PANTHER" id="PTHR12558:SF13">
    <property type="entry name" value="CELL DIVISION CYCLE PROTEIN 27 HOMOLOG"/>
    <property type="match status" value="1"/>
</dbReference>
<feature type="repeat" description="TPR" evidence="1">
    <location>
        <begin position="343"/>
        <end position="376"/>
    </location>
</feature>
<dbReference type="SMART" id="SM00028">
    <property type="entry name" value="TPR"/>
    <property type="match status" value="5"/>
</dbReference>
<dbReference type="GO" id="GO:0012505">
    <property type="term" value="C:endomembrane system"/>
    <property type="evidence" value="ECO:0007669"/>
    <property type="project" value="UniProtKB-ARBA"/>
</dbReference>
<protein>
    <submittedName>
        <fullName evidence="2">TPR repeat-containing protein</fullName>
    </submittedName>
</protein>
<dbReference type="SUPFAM" id="SSF48452">
    <property type="entry name" value="TPR-like"/>
    <property type="match status" value="2"/>
</dbReference>
<evidence type="ECO:0000256" key="1">
    <source>
        <dbReference type="PROSITE-ProRule" id="PRU00339"/>
    </source>
</evidence>
<feature type="repeat" description="TPR" evidence="1">
    <location>
        <begin position="207"/>
        <end position="240"/>
    </location>
</feature>
<evidence type="ECO:0000313" key="2">
    <source>
        <dbReference type="EMBL" id="AFC24384.1"/>
    </source>
</evidence>
<dbReference type="GO" id="GO:0016192">
    <property type="term" value="P:vesicle-mediated transport"/>
    <property type="evidence" value="ECO:0007669"/>
    <property type="project" value="UniProtKB-ARBA"/>
</dbReference>
<dbReference type="AlphaFoldDB" id="H6LA99"/>
<dbReference type="Proteomes" id="UP000007519">
    <property type="component" value="Chromosome"/>
</dbReference>
<dbReference type="Pfam" id="PF13432">
    <property type="entry name" value="TPR_16"/>
    <property type="match status" value="2"/>
</dbReference>
<dbReference type="EMBL" id="CP002831">
    <property type="protein sequence ID" value="AFC24384.1"/>
    <property type="molecule type" value="Genomic_DNA"/>
</dbReference>
<dbReference type="HOGENOM" id="CLU_003728_18_0_10"/>
<dbReference type="InterPro" id="IPR011990">
    <property type="entry name" value="TPR-like_helical_dom_sf"/>
</dbReference>
<keyword evidence="3" id="KW-1185">Reference proteome</keyword>